<gene>
    <name evidence="1" type="ORF">EEDITHA_LOCUS2273</name>
</gene>
<sequence length="162" mass="18880">MEITWHDDEYITQLQFASDIVLKAKSLEDLTTMLVTRGLYWMLARNSRLSVDNKLLLYKTAIKPIWTYGIQLWGSACDSSIEIIQRSQNYILKQVSNAPWFLRTSELHEHLNVNTVKQEIKNFNCTYKARLSGHPNDLAVQLTMPEAIRRLKRRHILDSMAS</sequence>
<reference evidence="1" key="1">
    <citation type="submission" date="2022-03" db="EMBL/GenBank/DDBJ databases">
        <authorList>
            <person name="Tunstrom K."/>
        </authorList>
    </citation>
    <scope>NUCLEOTIDE SEQUENCE</scope>
</reference>
<dbReference type="Proteomes" id="UP001153954">
    <property type="component" value="Unassembled WGS sequence"/>
</dbReference>
<dbReference type="AlphaFoldDB" id="A0AAU9TJA8"/>
<evidence type="ECO:0000313" key="1">
    <source>
        <dbReference type="EMBL" id="CAH2085836.1"/>
    </source>
</evidence>
<protein>
    <submittedName>
        <fullName evidence="1">Uncharacterized protein</fullName>
    </submittedName>
</protein>
<name>A0AAU9TJA8_EUPED</name>
<accession>A0AAU9TJA8</accession>
<evidence type="ECO:0000313" key="2">
    <source>
        <dbReference type="Proteomes" id="UP001153954"/>
    </source>
</evidence>
<proteinExistence type="predicted"/>
<organism evidence="1 2">
    <name type="scientific">Euphydryas editha</name>
    <name type="common">Edith's checkerspot</name>
    <dbReference type="NCBI Taxonomy" id="104508"/>
    <lineage>
        <taxon>Eukaryota</taxon>
        <taxon>Metazoa</taxon>
        <taxon>Ecdysozoa</taxon>
        <taxon>Arthropoda</taxon>
        <taxon>Hexapoda</taxon>
        <taxon>Insecta</taxon>
        <taxon>Pterygota</taxon>
        <taxon>Neoptera</taxon>
        <taxon>Endopterygota</taxon>
        <taxon>Lepidoptera</taxon>
        <taxon>Glossata</taxon>
        <taxon>Ditrysia</taxon>
        <taxon>Papilionoidea</taxon>
        <taxon>Nymphalidae</taxon>
        <taxon>Nymphalinae</taxon>
        <taxon>Euphydryas</taxon>
    </lineage>
</organism>
<comment type="caution">
    <text evidence="1">The sequence shown here is derived from an EMBL/GenBank/DDBJ whole genome shotgun (WGS) entry which is preliminary data.</text>
</comment>
<dbReference type="EMBL" id="CAKOGL010000004">
    <property type="protein sequence ID" value="CAH2085836.1"/>
    <property type="molecule type" value="Genomic_DNA"/>
</dbReference>
<keyword evidence="2" id="KW-1185">Reference proteome</keyword>